<keyword evidence="4" id="KW-1185">Reference proteome</keyword>
<feature type="compositionally biased region" description="Basic and acidic residues" evidence="2">
    <location>
        <begin position="306"/>
        <end position="321"/>
    </location>
</feature>
<feature type="region of interest" description="Disordered" evidence="2">
    <location>
        <begin position="550"/>
        <end position="618"/>
    </location>
</feature>
<dbReference type="STRING" id="357750.A0A2S6BU15"/>
<feature type="coiled-coil region" evidence="1">
    <location>
        <begin position="135"/>
        <end position="162"/>
    </location>
</feature>
<feature type="compositionally biased region" description="Basic residues" evidence="2">
    <location>
        <begin position="584"/>
        <end position="603"/>
    </location>
</feature>
<evidence type="ECO:0000256" key="1">
    <source>
        <dbReference type="SAM" id="Coils"/>
    </source>
</evidence>
<evidence type="ECO:0008006" key="5">
    <source>
        <dbReference type="Google" id="ProtNLM"/>
    </source>
</evidence>
<gene>
    <name evidence="3" type="ORF">CBER1_06527</name>
</gene>
<evidence type="ECO:0000313" key="3">
    <source>
        <dbReference type="EMBL" id="PPJ50955.1"/>
    </source>
</evidence>
<organism evidence="3 4">
    <name type="scientific">Cercospora berteroae</name>
    <dbReference type="NCBI Taxonomy" id="357750"/>
    <lineage>
        <taxon>Eukaryota</taxon>
        <taxon>Fungi</taxon>
        <taxon>Dikarya</taxon>
        <taxon>Ascomycota</taxon>
        <taxon>Pezizomycotina</taxon>
        <taxon>Dothideomycetes</taxon>
        <taxon>Dothideomycetidae</taxon>
        <taxon>Mycosphaerellales</taxon>
        <taxon>Mycosphaerellaceae</taxon>
        <taxon>Cercospora</taxon>
    </lineage>
</organism>
<feature type="region of interest" description="Disordered" evidence="2">
    <location>
        <begin position="1"/>
        <end position="55"/>
    </location>
</feature>
<evidence type="ECO:0000313" key="4">
    <source>
        <dbReference type="Proteomes" id="UP000237631"/>
    </source>
</evidence>
<name>A0A2S6BU15_9PEZI</name>
<evidence type="ECO:0000256" key="2">
    <source>
        <dbReference type="SAM" id="MobiDB-lite"/>
    </source>
</evidence>
<feature type="region of interest" description="Disordered" evidence="2">
    <location>
        <begin position="288"/>
        <end position="452"/>
    </location>
</feature>
<accession>A0A2S6BU15</accession>
<dbReference type="OrthoDB" id="3649111at2759"/>
<dbReference type="AlphaFoldDB" id="A0A2S6BU15"/>
<reference evidence="4" key="1">
    <citation type="journal article" date="2017" name="bioRxiv">
        <title>Conservation of a gene cluster reveals novel cercosporin biosynthetic mechanisms and extends production to the genus Colletotrichum.</title>
        <authorList>
            <person name="de Jonge R."/>
            <person name="Ebert M.K."/>
            <person name="Huitt-Roehl C.R."/>
            <person name="Pal P."/>
            <person name="Suttle J.C."/>
            <person name="Spanner R.E."/>
            <person name="Neubauer J.D."/>
            <person name="Jurick W.M.II."/>
            <person name="Stott K.A."/>
            <person name="Secor G.A."/>
            <person name="Thomma B.P.H.J."/>
            <person name="Van de Peer Y."/>
            <person name="Townsend C.A."/>
            <person name="Bolton M.D."/>
        </authorList>
    </citation>
    <scope>NUCLEOTIDE SEQUENCE [LARGE SCALE GENOMIC DNA]</scope>
    <source>
        <strain evidence="4">CBS538.71</strain>
    </source>
</reference>
<keyword evidence="1" id="KW-0175">Coiled coil</keyword>
<feature type="compositionally biased region" description="Polar residues" evidence="2">
    <location>
        <begin position="353"/>
        <end position="367"/>
    </location>
</feature>
<proteinExistence type="predicted"/>
<comment type="caution">
    <text evidence="3">The sequence shown here is derived from an EMBL/GenBank/DDBJ whole genome shotgun (WGS) entry which is preliminary data.</text>
</comment>
<protein>
    <recommendedName>
        <fullName evidence="5">Glycine zipper 2TM domain-containing protein</fullName>
    </recommendedName>
</protein>
<sequence>MSRHEPLSPIPELLLEYEDSRMNSPCSEKRRDTGSTEDEGYGSETHPPGIEQMLDGLAEMSRRLSLAPSDLLSIDEALQLPLQLPSAKVPASKSDQPDLSGELESFWRTVRDEILNLRASRDGARADAVLLLDELSKKAGEIDEKDAKIEQLKTELAAERKAGKQISEAMEDLLHWVDSNQPKQRKPEHRVLENLDMIPTYGVAFRSTSAEKVIVWKVQVVESYESNGTPIYFHGKHLPKTLKAYVKFLQFWCVDDASGAAAMASVGEHVIGIVVAVLHVYYYNNSSNNGPPPGQGHYNQYPASGYDDRFERGPPPQREHGYVPYQDSTAYNRAGPPPDSYPYDPRDHDAYSSRESFTSGPPRSQYTYGDRDLNRPYAPSEPRPHAGNQMAPYDDNKAEAQYQEWEERSRANYTYGRRPSSVGYGGRRSEDSYDGYYDDRYDDYDDRRRPGRVRRRYSDEETITEKALRYPSDPKKGGRDVLGASEGERGLATNILGGAGGAFIGHKLGRGGAIGTIGGALVGAIAAQAAERQYAKRKEEKVYVKRSVDDPYAVPAGPYPGRGRDMDDVRESGRDVERPSGVRERRRSLSRSVRNRTRSRSRPVRSPSIDSDERYHYR</sequence>
<dbReference type="Proteomes" id="UP000237631">
    <property type="component" value="Unassembled WGS sequence"/>
</dbReference>
<feature type="compositionally biased region" description="Basic and acidic residues" evidence="2">
    <location>
        <begin position="562"/>
        <end position="583"/>
    </location>
</feature>
<dbReference type="EMBL" id="PNEN01001771">
    <property type="protein sequence ID" value="PPJ50955.1"/>
    <property type="molecule type" value="Genomic_DNA"/>
</dbReference>